<feature type="compositionally biased region" description="Basic and acidic residues" evidence="1">
    <location>
        <begin position="709"/>
        <end position="719"/>
    </location>
</feature>
<feature type="domain" description="EDRF1 N-terminal" evidence="3">
    <location>
        <begin position="426"/>
        <end position="519"/>
    </location>
</feature>
<proteinExistence type="predicted"/>
<dbReference type="Proteomes" id="UP000030765">
    <property type="component" value="Unassembled WGS sequence"/>
</dbReference>
<gene>
    <name evidence="4" type="ORF">ZHAS_00008361</name>
</gene>
<dbReference type="EMBL" id="KE525039">
    <property type="protein sequence ID" value="KFB40831.1"/>
    <property type="molecule type" value="Genomic_DNA"/>
</dbReference>
<feature type="region of interest" description="Disordered" evidence="1">
    <location>
        <begin position="521"/>
        <end position="558"/>
    </location>
</feature>
<dbReference type="PANTHER" id="PTHR15000">
    <property type="entry name" value="ERYTHROID DIFFERENTIATION-RELATED FACTOR 1"/>
    <property type="match status" value="1"/>
</dbReference>
<dbReference type="Pfam" id="PF23788">
    <property type="entry name" value="EDRF1_N"/>
    <property type="match status" value="3"/>
</dbReference>
<organism evidence="4">
    <name type="scientific">Anopheles sinensis</name>
    <name type="common">Mosquito</name>
    <dbReference type="NCBI Taxonomy" id="74873"/>
    <lineage>
        <taxon>Eukaryota</taxon>
        <taxon>Metazoa</taxon>
        <taxon>Ecdysozoa</taxon>
        <taxon>Arthropoda</taxon>
        <taxon>Hexapoda</taxon>
        <taxon>Insecta</taxon>
        <taxon>Pterygota</taxon>
        <taxon>Neoptera</taxon>
        <taxon>Endopterygota</taxon>
        <taxon>Diptera</taxon>
        <taxon>Nematocera</taxon>
        <taxon>Culicoidea</taxon>
        <taxon>Culicidae</taxon>
        <taxon>Anophelinae</taxon>
        <taxon>Anopheles</taxon>
    </lineage>
</organism>
<dbReference type="OrthoDB" id="419432at2759"/>
<feature type="domain" description="EDRF1 TPR repeats region" evidence="2">
    <location>
        <begin position="889"/>
        <end position="1282"/>
    </location>
</feature>
<feature type="region of interest" description="Disordered" evidence="1">
    <location>
        <begin position="1405"/>
        <end position="1437"/>
    </location>
</feature>
<dbReference type="EnsemblMetazoa" id="ASIC008361-RA">
    <property type="protein sequence ID" value="ASIC008361-PA"/>
    <property type="gene ID" value="ASIC008361"/>
</dbReference>
<dbReference type="VEuPathDB" id="VectorBase:ASIS013664"/>
<feature type="domain" description="EDRF1 N-terminal" evidence="3">
    <location>
        <begin position="23"/>
        <end position="195"/>
    </location>
</feature>
<dbReference type="InterPro" id="IPR056583">
    <property type="entry name" value="EDRF1_TPR"/>
</dbReference>
<name>A0A084VS87_ANOSI</name>
<evidence type="ECO:0000313" key="4">
    <source>
        <dbReference type="EMBL" id="KFB40831.1"/>
    </source>
</evidence>
<feature type="region of interest" description="Disordered" evidence="1">
    <location>
        <begin position="644"/>
        <end position="724"/>
    </location>
</feature>
<reference evidence="4 6" key="1">
    <citation type="journal article" date="2014" name="BMC Genomics">
        <title>Genome sequence of Anopheles sinensis provides insight into genetics basis of mosquito competence for malaria parasites.</title>
        <authorList>
            <person name="Zhou D."/>
            <person name="Zhang D."/>
            <person name="Ding G."/>
            <person name="Shi L."/>
            <person name="Hou Q."/>
            <person name="Ye Y."/>
            <person name="Xu Y."/>
            <person name="Zhou H."/>
            <person name="Xiong C."/>
            <person name="Li S."/>
            <person name="Yu J."/>
            <person name="Hong S."/>
            <person name="Yu X."/>
            <person name="Zou P."/>
            <person name="Chen C."/>
            <person name="Chang X."/>
            <person name="Wang W."/>
            <person name="Lv Y."/>
            <person name="Sun Y."/>
            <person name="Ma L."/>
            <person name="Shen B."/>
            <person name="Zhu C."/>
        </authorList>
    </citation>
    <scope>NUCLEOTIDE SEQUENCE [LARGE SCALE GENOMIC DNA]</scope>
</reference>
<feature type="compositionally biased region" description="Polar residues" evidence="1">
    <location>
        <begin position="1425"/>
        <end position="1437"/>
    </location>
</feature>
<feature type="compositionally biased region" description="Low complexity" evidence="1">
    <location>
        <begin position="412"/>
        <end position="422"/>
    </location>
</feature>
<dbReference type="EMBL" id="ATLV01015876">
    <property type="status" value="NOT_ANNOTATED_CDS"/>
    <property type="molecule type" value="Genomic_DNA"/>
</dbReference>
<keyword evidence="6" id="KW-1185">Reference proteome</keyword>
<dbReference type="STRING" id="74873.A0A084VS87"/>
<dbReference type="EMBL" id="ATLV01015877">
    <property type="status" value="NOT_ANNOTATED_CDS"/>
    <property type="molecule type" value="Genomic_DNA"/>
</dbReference>
<dbReference type="Pfam" id="PF23723">
    <property type="entry name" value="TPR_EDRF1"/>
    <property type="match status" value="1"/>
</dbReference>
<dbReference type="OMA" id="AFLYCNM"/>
<accession>A0A084VS87</accession>
<feature type="compositionally biased region" description="Acidic residues" evidence="1">
    <location>
        <begin position="389"/>
        <end position="405"/>
    </location>
</feature>
<feature type="compositionally biased region" description="Basic residues" evidence="1">
    <location>
        <begin position="698"/>
        <end position="708"/>
    </location>
</feature>
<dbReference type="PANTHER" id="PTHR15000:SF1">
    <property type="entry name" value="ERYTHROID DIFFERENTIATION-RELATED FACTOR 1"/>
    <property type="match status" value="1"/>
</dbReference>
<feature type="region of interest" description="Disordered" evidence="1">
    <location>
        <begin position="921"/>
        <end position="941"/>
    </location>
</feature>
<evidence type="ECO:0000313" key="5">
    <source>
        <dbReference type="EnsemblMetazoa" id="ASIC008361-PA"/>
    </source>
</evidence>
<feature type="domain" description="EDRF1 N-terminal" evidence="3">
    <location>
        <begin position="236"/>
        <end position="382"/>
    </location>
</feature>
<dbReference type="InterPro" id="IPR056582">
    <property type="entry name" value="EDRF1_N"/>
</dbReference>
<evidence type="ECO:0000313" key="6">
    <source>
        <dbReference type="Proteomes" id="UP000030765"/>
    </source>
</evidence>
<protein>
    <submittedName>
        <fullName evidence="4">AGAP001324-PA-like protein</fullName>
    </submittedName>
</protein>
<dbReference type="GO" id="GO:0045893">
    <property type="term" value="P:positive regulation of DNA-templated transcription"/>
    <property type="evidence" value="ECO:0007669"/>
    <property type="project" value="TreeGrafter"/>
</dbReference>
<feature type="region of interest" description="Disordered" evidence="1">
    <location>
        <begin position="495"/>
        <end position="514"/>
    </location>
</feature>
<feature type="compositionally biased region" description="Basic and acidic residues" evidence="1">
    <location>
        <begin position="677"/>
        <end position="695"/>
    </location>
</feature>
<feature type="compositionally biased region" description="Low complexity" evidence="1">
    <location>
        <begin position="928"/>
        <end position="941"/>
    </location>
</feature>
<dbReference type="EMBL" id="ATLV01015875">
    <property type="status" value="NOT_ANNOTATED_CDS"/>
    <property type="molecule type" value="Genomic_DNA"/>
</dbReference>
<reference evidence="5" key="2">
    <citation type="submission" date="2020-05" db="UniProtKB">
        <authorList>
            <consortium name="EnsemblMetazoa"/>
        </authorList>
    </citation>
    <scope>IDENTIFICATION</scope>
</reference>
<dbReference type="VEuPathDB" id="VectorBase:ASIC008361"/>
<evidence type="ECO:0000259" key="2">
    <source>
        <dbReference type="Pfam" id="PF23723"/>
    </source>
</evidence>
<evidence type="ECO:0000259" key="3">
    <source>
        <dbReference type="Pfam" id="PF23788"/>
    </source>
</evidence>
<sequence length="1437" mass="161328">MDDIDIALCPITAAVSDRHADMEVKSNAIVRFSIVQSAVPFGRLKCNTNLNMPPSNWLSNSANSYGLGQFLSHQAGFSSFRMANMFPDCVGGVDVVSDAENIKRLLKLPYSPKSVISMIVHRIENTLLIDEFDVAKYLLRQEESEWQWLRSFIYENILKSLSDNERKLFLHPKTREAFQQKYLTSKFLYHSLQSGEKDEATDELTYLGPNDCAPYKPLPLAGPVLPEPSKEENLPDAQQTNHVFNRNVIWTFEDIRMLIGTDMPIFGGANRPCISLRLRDETKPINVLTGIDYWLDNLMCNVPEVVMCYHLDGIVQRYELIKTEDLPRLENSEFSPQLIRNVAQNILAFLKANVTKAGHTYWLFKARNDDVVKLYDLTTLCKAHGGTTDGDDDEKEELPPEEPCDGDGVTGDGTPTLPATGGPPNGQNPFTVPVAMLLYTVARNMKNSVEGGNLSASKAGAIRTLLSNCIKLLPKEKYPQIVTSSHYILSDLHIPADTDPGSPKFNNTVDEEDDESAYLFGERISTPSENDPDTEDDGRGSKENITPNGDDAGNHGCNGKLEAAIKSIQDTLKEYKADERFGKHNSRPEPLVCDTAERCHTALQHIVDGLQCLQYFDSYEEQKQKEKEKEAERRKIIHEEMHQNMAKSDSAIPLPYEPIGGEPRPVDPDRVIPMGWKGKDAGENANSEREEEKSNQGKGKKRSKRKERHHPERAGKEDQSNAPHIAEVDPRALLLKGQIGVIKSWNVHLKILLFEKACLVYATMAEQHYAQQQYGTTLRHLYSAIRCQQVVTKYISSVSSQRSLLLGRAGDCFFQLAKQWDHIGQYMEQFRDVHRLDQLIMDELVKDIGAEVENTLPNPTENVEQLMVTSCGCYETAIACASKDSQDELRRRLGSVRNELGVKYMHWAQEEYHKYWEGEPDAQEADGENGPSEKPPSGGEPLYQLLAKKSYDSLQKGVTLFEAVNDTTNLAFLLCNMGRFMRFRAHIHLVGESPNNVNIQKKFYHEAFTYYQRALGTLGSRKEHPDLWSLVTWELSTATFNLAKQLQDHNVISPDGQGHQSQEEVEQEVVEMLQRALKLCDQDNSGPKQVLYSFRAALIHHRIASYYHMSYRSAADEHRRKTILQLTKLHYEKAAKTFESLAEPQEFLQIQMERIALQEYQCEQAPTTAAKTRHLLAALDMCKQAHPLIEQLASAKGYGVDETPAVPGADGTGGFGEIQKLLELFEKRLQVMLRTLTKLALMVAGGKKDPNERTTDRTATHYKTLFAVALQKRPAKNAEDIARDGAEVIKEYALHLPITKVRCQLNVVERNRSYSVRQQVIILGGCLQWMRIKINVIQEGSWRGPALRERCLYTGLLFLCDQPMGKGKGGGGGGGGAPGGGALEAAVPPKVAMTLKVVLSVSQQATREEKRVARSDGVTVFNPFPGQQPTPTSFRKR</sequence>
<evidence type="ECO:0000256" key="1">
    <source>
        <dbReference type="SAM" id="MobiDB-lite"/>
    </source>
</evidence>
<feature type="region of interest" description="Disordered" evidence="1">
    <location>
        <begin position="385"/>
        <end position="428"/>
    </location>
</feature>